<dbReference type="Proteomes" id="UP000192727">
    <property type="component" value="Chromosome"/>
</dbReference>
<dbReference type="GO" id="GO:0003677">
    <property type="term" value="F:DNA binding"/>
    <property type="evidence" value="ECO:0007669"/>
    <property type="project" value="UniProtKB-KW"/>
</dbReference>
<dbReference type="Pfam" id="PF14659">
    <property type="entry name" value="Phage_int_SAM_3"/>
    <property type="match status" value="1"/>
</dbReference>
<proteinExistence type="predicted"/>
<evidence type="ECO:0000313" key="4">
    <source>
        <dbReference type="Proteomes" id="UP000192727"/>
    </source>
</evidence>
<keyword evidence="1" id="KW-0238">DNA-binding</keyword>
<name>A0A1V0UT55_9BACL</name>
<reference evidence="3 4" key="1">
    <citation type="submission" date="2017-03" db="EMBL/GenBank/DDBJ databases">
        <title>Paenibacillus larvae genome sequencing.</title>
        <authorList>
            <person name="Dingman D.W."/>
        </authorList>
    </citation>
    <scope>NUCLEOTIDE SEQUENCE [LARGE SCALE GENOMIC DNA]</scope>
    <source>
        <strain evidence="3 4">SAG 10367</strain>
    </source>
</reference>
<feature type="domain" description="Integrase SAM-like N-terminal" evidence="2">
    <location>
        <begin position="2"/>
        <end position="24"/>
    </location>
</feature>
<sequence length="47" mass="5785">MIIPEFGHMKINEIKTLHLVKFFENLKKLYAITKICIHNFKKYFWKS</sequence>
<evidence type="ECO:0000313" key="3">
    <source>
        <dbReference type="EMBL" id="ARF68344.1"/>
    </source>
</evidence>
<accession>A0A1V0UT55</accession>
<organism evidence="3 4">
    <name type="scientific">Paenibacillus larvae subsp. pulvifaciens</name>
    <dbReference type="NCBI Taxonomy" id="1477"/>
    <lineage>
        <taxon>Bacteria</taxon>
        <taxon>Bacillati</taxon>
        <taxon>Bacillota</taxon>
        <taxon>Bacilli</taxon>
        <taxon>Bacillales</taxon>
        <taxon>Paenibacillaceae</taxon>
        <taxon>Paenibacillus</taxon>
    </lineage>
</organism>
<protein>
    <recommendedName>
        <fullName evidence="2">Integrase SAM-like N-terminal domain-containing protein</fullName>
    </recommendedName>
</protein>
<dbReference type="Gene3D" id="1.10.150.130">
    <property type="match status" value="1"/>
</dbReference>
<dbReference type="AlphaFoldDB" id="A0A1V0UT55"/>
<gene>
    <name evidence="3" type="ORF">B7C51_11795</name>
</gene>
<dbReference type="InterPro" id="IPR004107">
    <property type="entry name" value="Integrase_SAM-like_N"/>
</dbReference>
<dbReference type="GO" id="GO:0015074">
    <property type="term" value="P:DNA integration"/>
    <property type="evidence" value="ECO:0007669"/>
    <property type="project" value="InterPro"/>
</dbReference>
<evidence type="ECO:0000259" key="2">
    <source>
        <dbReference type="Pfam" id="PF14659"/>
    </source>
</evidence>
<dbReference type="EMBL" id="CP020557">
    <property type="protein sequence ID" value="ARF68344.1"/>
    <property type="molecule type" value="Genomic_DNA"/>
</dbReference>
<evidence type="ECO:0000256" key="1">
    <source>
        <dbReference type="ARBA" id="ARBA00023125"/>
    </source>
</evidence>
<dbReference type="InterPro" id="IPR010998">
    <property type="entry name" value="Integrase_recombinase_N"/>
</dbReference>